<dbReference type="EMBL" id="JAGSND010000002">
    <property type="protein sequence ID" value="MBR0597083.1"/>
    <property type="molecule type" value="Genomic_DNA"/>
</dbReference>
<dbReference type="RefSeq" id="WP_227017212.1">
    <property type="nucleotide sequence ID" value="NZ_JAGSND010000002.1"/>
</dbReference>
<evidence type="ECO:0008006" key="3">
    <source>
        <dbReference type="Google" id="ProtNLM"/>
    </source>
</evidence>
<keyword evidence="2" id="KW-1185">Reference proteome</keyword>
<protein>
    <recommendedName>
        <fullName evidence="3">Acetylglutamate kinase</fullName>
    </recommendedName>
</protein>
<name>A0A8J8B003_9FIRM</name>
<evidence type="ECO:0000313" key="2">
    <source>
        <dbReference type="Proteomes" id="UP000675664"/>
    </source>
</evidence>
<gene>
    <name evidence="1" type="ORF">KCX82_04295</name>
</gene>
<dbReference type="Proteomes" id="UP000675664">
    <property type="component" value="Unassembled WGS sequence"/>
</dbReference>
<dbReference type="AlphaFoldDB" id="A0A8J8B003"/>
<proteinExistence type="predicted"/>
<reference evidence="1" key="2">
    <citation type="submission" date="2021-04" db="EMBL/GenBank/DDBJ databases">
        <authorList>
            <person name="Liu J."/>
        </authorList>
    </citation>
    <scope>NUCLEOTIDE SEQUENCE</scope>
    <source>
        <strain evidence="1">BAD-6</strain>
    </source>
</reference>
<organism evidence="1 2">
    <name type="scientific">Sinanaerobacter chloroacetimidivorans</name>
    <dbReference type="NCBI Taxonomy" id="2818044"/>
    <lineage>
        <taxon>Bacteria</taxon>
        <taxon>Bacillati</taxon>
        <taxon>Bacillota</taxon>
        <taxon>Clostridia</taxon>
        <taxon>Peptostreptococcales</taxon>
        <taxon>Anaerovoracaceae</taxon>
        <taxon>Sinanaerobacter</taxon>
    </lineage>
</organism>
<evidence type="ECO:0000313" key="1">
    <source>
        <dbReference type="EMBL" id="MBR0597083.1"/>
    </source>
</evidence>
<reference evidence="1" key="1">
    <citation type="submission" date="2021-04" db="EMBL/GenBank/DDBJ databases">
        <title>Sinoanaerobacter chloroacetimidivorans sp. nov., an obligate anaerobic bacterium isolated from anaerobic sludge.</title>
        <authorList>
            <person name="Bao Y."/>
        </authorList>
    </citation>
    <scope>NUCLEOTIDE SEQUENCE</scope>
    <source>
        <strain evidence="1">BAD-6</strain>
    </source>
</reference>
<accession>A0A8J8B003</accession>
<comment type="caution">
    <text evidence="1">The sequence shown here is derived from an EMBL/GenBank/DDBJ whole genome shotgun (WGS) entry which is preliminary data.</text>
</comment>
<sequence>MISFQQQNQDEIRDRQRYTISDAQLNLMNALRQTWGDLSMWTRAFLVSTAAGLGDAGNIRDRLAQIPDAFASELSHIYEPEQTNQLRDLLNQHILLMEALITAEKNGDDVTVNQSTVRLYQNADNVASFLSSVNPYWEEEKWKDLLDDYLEMNIAQMVARLGGNFSEDIIIYNSIEKQAMQMADYMSEGIIQRFNI</sequence>